<reference evidence="2 3" key="1">
    <citation type="submission" date="2019-03" db="EMBL/GenBank/DDBJ databases">
        <title>Draft genome sequence of humic substances-degrading Pseudomonas kribbensis CHA-19 from forest soil.</title>
        <authorList>
            <person name="Kim D."/>
        </authorList>
    </citation>
    <scope>NUCLEOTIDE SEQUENCE [LARGE SCALE GENOMIC DNA]</scope>
    <source>
        <strain evidence="2 3">CHA-19</strain>
    </source>
</reference>
<protein>
    <submittedName>
        <fullName evidence="2">Uncharacterized protein</fullName>
    </submittedName>
</protein>
<evidence type="ECO:0000313" key="2">
    <source>
        <dbReference type="EMBL" id="TFH76861.1"/>
    </source>
</evidence>
<keyword evidence="1" id="KW-0732">Signal</keyword>
<dbReference type="AlphaFoldDB" id="A0A4Y8V832"/>
<proteinExistence type="predicted"/>
<dbReference type="EMBL" id="SPDQ01000027">
    <property type="protein sequence ID" value="TFH76861.1"/>
    <property type="molecule type" value="Genomic_DNA"/>
</dbReference>
<accession>A0A4Y8V832</accession>
<dbReference type="RefSeq" id="WP_134828519.1">
    <property type="nucleotide sequence ID" value="NZ_SPDQ01000027.1"/>
</dbReference>
<evidence type="ECO:0000256" key="1">
    <source>
        <dbReference type="SAM" id="SignalP"/>
    </source>
</evidence>
<feature type="chain" id="PRO_5021456763" evidence="1">
    <location>
        <begin position="28"/>
        <end position="195"/>
    </location>
</feature>
<gene>
    <name evidence="2" type="ORF">E4J90_27815</name>
</gene>
<dbReference type="OrthoDB" id="6894050at2"/>
<organism evidence="2 3">
    <name type="scientific">Pseudomonas kribbensis</name>
    <dbReference type="NCBI Taxonomy" id="1628086"/>
    <lineage>
        <taxon>Bacteria</taxon>
        <taxon>Pseudomonadati</taxon>
        <taxon>Pseudomonadota</taxon>
        <taxon>Gammaproteobacteria</taxon>
        <taxon>Pseudomonadales</taxon>
        <taxon>Pseudomonadaceae</taxon>
        <taxon>Pseudomonas</taxon>
    </lineage>
</organism>
<feature type="signal peptide" evidence="1">
    <location>
        <begin position="1"/>
        <end position="27"/>
    </location>
</feature>
<sequence length="195" mass="21624">MKKYLTLFKRYFIPFVAFGFVASNVFADAAPTLSEFHPTVVASLGEEKIAVFFLKNSLKALAKEEHVADAEIYYSSLSSGKPSLNYVWKVEGDQIASVFFYEWKSPARAGKSMFVLTKRKVSNSAFDGFAYSVMELPIRREGGSVSLLHFSGDLPDPALDNCMEGADLVAGNKVVCAYKDAASIKNYFSLQEKKH</sequence>
<dbReference type="Proteomes" id="UP000297555">
    <property type="component" value="Unassembled WGS sequence"/>
</dbReference>
<comment type="caution">
    <text evidence="2">The sequence shown here is derived from an EMBL/GenBank/DDBJ whole genome shotgun (WGS) entry which is preliminary data.</text>
</comment>
<evidence type="ECO:0000313" key="3">
    <source>
        <dbReference type="Proteomes" id="UP000297555"/>
    </source>
</evidence>
<name>A0A4Y8V832_9PSED</name>